<evidence type="ECO:0000256" key="9">
    <source>
        <dbReference type="ARBA" id="ARBA00022968"/>
    </source>
</evidence>
<evidence type="ECO:0000256" key="1">
    <source>
        <dbReference type="ARBA" id="ARBA00001936"/>
    </source>
</evidence>
<evidence type="ECO:0000256" key="3">
    <source>
        <dbReference type="ARBA" id="ARBA00004922"/>
    </source>
</evidence>
<dbReference type="SUPFAM" id="SSF53448">
    <property type="entry name" value="Nucleotide-diphospho-sugar transferases"/>
    <property type="match status" value="1"/>
</dbReference>
<dbReference type="InterPro" id="IPR005027">
    <property type="entry name" value="Glyco_trans_43"/>
</dbReference>
<feature type="region of interest" description="Disordered" evidence="20">
    <location>
        <begin position="191"/>
        <end position="215"/>
    </location>
</feature>
<dbReference type="Gene3D" id="3.90.550.10">
    <property type="entry name" value="Spore Coat Polysaccharide Biosynthesis Protein SpsA, Chain A"/>
    <property type="match status" value="1"/>
</dbReference>
<feature type="binding site" evidence="17">
    <location>
        <position position="387"/>
    </location>
    <ligand>
        <name>Mn(2+)</name>
        <dbReference type="ChEBI" id="CHEBI:29035"/>
    </ligand>
</feature>
<evidence type="ECO:0000256" key="17">
    <source>
        <dbReference type="PIRSR" id="PIRSR605027-3"/>
    </source>
</evidence>
<evidence type="ECO:0000256" key="15">
    <source>
        <dbReference type="ARBA" id="ARBA00047979"/>
    </source>
</evidence>
<dbReference type="EC" id="2.4.1.135" evidence="5 19"/>
<evidence type="ECO:0000256" key="19">
    <source>
        <dbReference type="RuleBase" id="RU363127"/>
    </source>
</evidence>
<dbReference type="Pfam" id="PF03360">
    <property type="entry name" value="Glyco_transf_43"/>
    <property type="match status" value="1"/>
</dbReference>
<keyword evidence="12" id="KW-0472">Membrane</keyword>
<evidence type="ECO:0000256" key="6">
    <source>
        <dbReference type="ARBA" id="ARBA00022679"/>
    </source>
</evidence>
<feature type="glycosylation site" description="N-linked (GlcNAc...) asparagine" evidence="18">
    <location>
        <position position="491"/>
    </location>
</feature>
<evidence type="ECO:0000256" key="20">
    <source>
        <dbReference type="SAM" id="MobiDB-lite"/>
    </source>
</evidence>
<comment type="cofactor">
    <cofactor evidence="1 17 19">
        <name>Mn(2+)</name>
        <dbReference type="ChEBI" id="CHEBI:29035"/>
    </cofactor>
</comment>
<sequence>MNTKIQHKEKPFDSDGPNGYGGSYSSASALVASASATSSLVINKPASPPSKLISSLSLLSLPSRTTKLFKKMNLFLWSPMSLLSSSSSSSSASASASSSPSIGANAKKATASAPAYSSTFTSSSAALRAMTKKMQSSATSSALASASGKHVAKANKPSFSSSSSSTASASISASALLSATVVDLNNTLLTSSSSSSSSASLLSSSSTSSTSTTTTVTTIPSAAAARAAAVSRANNATRTEFSSSLSSSVTRTQQHYRNNKNHNNNNNNKLSSSSSLVANLDTPPLYIITPTYRRPEQLAELTRLGYTLKHVVNLLWLVIEDANKTSELVIETLNRIGVPYEYFLAPMPEEYKKTKKAKPRGVSNRNRGLQWLRENATEGVFYFADDDNTYDISIFEQMRYTRKVSMWPVGLVTKYGVSSPIIKGGKIIGFYDGWIGGRKYPVDMAGFAVSVKFLHERPQAKMPFKPGYEEDGFLKSLAPLDNAEIELLANNCTEVLTWHTQTKKNNAAEKVNATKYGDTNLMFIDKALVRP</sequence>
<evidence type="ECO:0000256" key="2">
    <source>
        <dbReference type="ARBA" id="ARBA00004323"/>
    </source>
</evidence>
<evidence type="ECO:0000256" key="10">
    <source>
        <dbReference type="ARBA" id="ARBA00022989"/>
    </source>
</evidence>
<evidence type="ECO:0000256" key="8">
    <source>
        <dbReference type="ARBA" id="ARBA00022723"/>
    </source>
</evidence>
<keyword evidence="10" id="KW-1133">Transmembrane helix</keyword>
<evidence type="ECO:0000256" key="4">
    <source>
        <dbReference type="ARBA" id="ARBA00007706"/>
    </source>
</evidence>
<evidence type="ECO:0000313" key="22">
    <source>
        <dbReference type="Proteomes" id="UP000095300"/>
    </source>
</evidence>
<accession>A0A1I8NYU9</accession>
<keyword evidence="8 17" id="KW-0479">Metal-binding</keyword>
<evidence type="ECO:0000256" key="18">
    <source>
        <dbReference type="PIRSR" id="PIRSR605027-6"/>
    </source>
</evidence>
<dbReference type="GO" id="GO:0005975">
    <property type="term" value="P:carbohydrate metabolic process"/>
    <property type="evidence" value="ECO:0007669"/>
    <property type="project" value="TreeGrafter"/>
</dbReference>
<dbReference type="VEuPathDB" id="VectorBase:SCAU003305"/>
<comment type="catalytic activity">
    <reaction evidence="15 19">
        <text>3-O-(beta-D-galactosyl-(1-&gt;3)-beta-D-galactosyl-(1-&gt;4)-beta-D-xylosyl)-L-seryl-[protein] + UDP-alpha-D-glucuronate = 3-O-(beta-D-GlcA-(1-&gt;3)-beta-D-Gal-(1-&gt;3)-beta-D-Gal-(1-&gt;4)-beta-D-Xyl)-L-seryl-[protein] + UDP + H(+)</text>
        <dbReference type="Rhea" id="RHEA:24168"/>
        <dbReference type="Rhea" id="RHEA-COMP:12571"/>
        <dbReference type="Rhea" id="RHEA-COMP:12573"/>
        <dbReference type="ChEBI" id="CHEBI:15378"/>
        <dbReference type="ChEBI" id="CHEBI:58052"/>
        <dbReference type="ChEBI" id="CHEBI:58223"/>
        <dbReference type="ChEBI" id="CHEBI:132090"/>
        <dbReference type="ChEBI" id="CHEBI:132093"/>
        <dbReference type="EC" id="2.4.1.135"/>
    </reaction>
</comment>
<feature type="compositionally biased region" description="Low complexity" evidence="20">
    <location>
        <begin position="239"/>
        <end position="248"/>
    </location>
</feature>
<dbReference type="OrthoDB" id="675023at2759"/>
<keyword evidence="9 19" id="KW-0735">Signal-anchor</keyword>
<dbReference type="CDD" id="cd00218">
    <property type="entry name" value="GlcAT-I"/>
    <property type="match status" value="1"/>
</dbReference>
<dbReference type="Proteomes" id="UP000095300">
    <property type="component" value="Unassembled WGS sequence"/>
</dbReference>
<keyword evidence="13 18" id="KW-0325">Glycoprotein</keyword>
<dbReference type="GO" id="GO:0000139">
    <property type="term" value="C:Golgi membrane"/>
    <property type="evidence" value="ECO:0007669"/>
    <property type="project" value="UniProtKB-SubCell"/>
</dbReference>
<evidence type="ECO:0000313" key="21">
    <source>
        <dbReference type="EnsemblMetazoa" id="SCAU003305-PA"/>
    </source>
</evidence>
<evidence type="ECO:0000256" key="12">
    <source>
        <dbReference type="ARBA" id="ARBA00023136"/>
    </source>
</evidence>
<evidence type="ECO:0000256" key="14">
    <source>
        <dbReference type="ARBA" id="ARBA00023211"/>
    </source>
</evidence>
<dbReference type="GO" id="GO:0046872">
    <property type="term" value="F:metal ion binding"/>
    <property type="evidence" value="ECO:0007669"/>
    <property type="project" value="UniProtKB-KW"/>
</dbReference>
<feature type="region of interest" description="Disordered" evidence="20">
    <location>
        <begin position="239"/>
        <end position="275"/>
    </location>
</feature>
<feature type="active site" description="Proton donor/acceptor" evidence="16">
    <location>
        <position position="470"/>
    </location>
</feature>
<reference evidence="21" key="1">
    <citation type="submission" date="2020-05" db="UniProtKB">
        <authorList>
            <consortium name="EnsemblMetazoa"/>
        </authorList>
    </citation>
    <scope>IDENTIFICATION</scope>
    <source>
        <strain evidence="21">USDA</strain>
    </source>
</reference>
<keyword evidence="11 19" id="KW-0333">Golgi apparatus</keyword>
<dbReference type="PANTHER" id="PTHR10896:SF50">
    <property type="entry name" value="GALACTOSYLGALACTOSYLXYLOSYLPROTEIN 3-BETA-GLUCURONOSYLTRANSFERASE P"/>
    <property type="match status" value="1"/>
</dbReference>
<comment type="subcellular location">
    <subcellularLocation>
        <location evidence="2 19">Golgi apparatus membrane</location>
        <topology evidence="2 19">Single-pass type II membrane protein</topology>
    </subcellularLocation>
</comment>
<name>A0A1I8NYU9_STOCA</name>
<evidence type="ECO:0000256" key="11">
    <source>
        <dbReference type="ARBA" id="ARBA00023034"/>
    </source>
</evidence>
<dbReference type="UniPathway" id="UPA00378"/>
<dbReference type="GO" id="GO:0015018">
    <property type="term" value="F:galactosylgalactosylxylosylprotein 3-beta-glucuronosyltransferase activity"/>
    <property type="evidence" value="ECO:0007669"/>
    <property type="project" value="UniProtKB-UniRule"/>
</dbReference>
<evidence type="ECO:0000256" key="16">
    <source>
        <dbReference type="PIRSR" id="PIRSR605027-1"/>
    </source>
</evidence>
<evidence type="ECO:0000256" key="7">
    <source>
        <dbReference type="ARBA" id="ARBA00022692"/>
    </source>
</evidence>
<keyword evidence="7" id="KW-0812">Transmembrane</keyword>
<dbReference type="InterPro" id="IPR029044">
    <property type="entry name" value="Nucleotide-diphossugar_trans"/>
</dbReference>
<comment type="similarity">
    <text evidence="4 19">Belongs to the glycosyltransferase 43 family.</text>
</comment>
<keyword evidence="6 19" id="KW-0808">Transferase</keyword>
<protein>
    <recommendedName>
        <fullName evidence="5 19">Galactosylgalactosylxylosylprotein 3-beta-glucuronosyltransferase</fullName>
        <ecNumber evidence="5 19">2.4.1.135</ecNumber>
    </recommendedName>
</protein>
<dbReference type="FunFam" id="3.90.550.10:FF:000044">
    <property type="entry name" value="Galactosylgalactosylxylosylprotein 3-beta-glucuronosyltransferase"/>
    <property type="match status" value="1"/>
</dbReference>
<dbReference type="PANTHER" id="PTHR10896">
    <property type="entry name" value="GALACTOSYLGALACTOSYLXYLOSYLPROTEIN 3-BETA-GLUCURONOSYLTRANSFERASE BETA-1,3-GLUCURONYLTRANSFERASE"/>
    <property type="match status" value="1"/>
</dbReference>
<proteinExistence type="inferred from homology"/>
<dbReference type="GO" id="GO:0050650">
    <property type="term" value="P:chondroitin sulfate proteoglycan biosynthetic process"/>
    <property type="evidence" value="ECO:0007669"/>
    <property type="project" value="TreeGrafter"/>
</dbReference>
<dbReference type="STRING" id="35570.A0A1I8NYU9"/>
<dbReference type="AlphaFoldDB" id="A0A1I8NYU9"/>
<keyword evidence="14 17" id="KW-0464">Manganese</keyword>
<evidence type="ECO:0000256" key="5">
    <source>
        <dbReference type="ARBA" id="ARBA00012641"/>
    </source>
</evidence>
<keyword evidence="22" id="KW-1185">Reference proteome</keyword>
<organism evidence="21 22">
    <name type="scientific">Stomoxys calcitrans</name>
    <name type="common">Stable fly</name>
    <name type="synonym">Conops calcitrans</name>
    <dbReference type="NCBI Taxonomy" id="35570"/>
    <lineage>
        <taxon>Eukaryota</taxon>
        <taxon>Metazoa</taxon>
        <taxon>Ecdysozoa</taxon>
        <taxon>Arthropoda</taxon>
        <taxon>Hexapoda</taxon>
        <taxon>Insecta</taxon>
        <taxon>Pterygota</taxon>
        <taxon>Neoptera</taxon>
        <taxon>Endopterygota</taxon>
        <taxon>Diptera</taxon>
        <taxon>Brachycera</taxon>
        <taxon>Muscomorpha</taxon>
        <taxon>Muscoidea</taxon>
        <taxon>Muscidae</taxon>
        <taxon>Stomoxys</taxon>
    </lineage>
</organism>
<dbReference type="EnsemblMetazoa" id="SCAU003305-RA">
    <property type="protein sequence ID" value="SCAU003305-PA"/>
    <property type="gene ID" value="SCAU003305"/>
</dbReference>
<evidence type="ECO:0000256" key="13">
    <source>
        <dbReference type="ARBA" id="ARBA00023180"/>
    </source>
</evidence>
<comment type="pathway">
    <text evidence="3 19">Protein modification; protein glycosylation.</text>
</comment>
<gene>
    <name evidence="21" type="primary">106094218</name>
</gene>
<feature type="compositionally biased region" description="Low complexity" evidence="20">
    <location>
        <begin position="261"/>
        <end position="275"/>
    </location>
</feature>